<comment type="caution">
    <text evidence="6">The sequence shown here is derived from an EMBL/GenBank/DDBJ whole genome shotgun (WGS) entry which is preliminary data.</text>
</comment>
<evidence type="ECO:0000313" key="7">
    <source>
        <dbReference type="Proteomes" id="UP001162131"/>
    </source>
</evidence>
<dbReference type="InterPro" id="IPR050187">
    <property type="entry name" value="Lipid_Phosphate_FormReg"/>
</dbReference>
<dbReference type="PANTHER" id="PTHR12358">
    <property type="entry name" value="SPHINGOSINE KINASE"/>
    <property type="match status" value="1"/>
</dbReference>
<dbReference type="Pfam" id="PF19279">
    <property type="entry name" value="YegS_C"/>
    <property type="match status" value="1"/>
</dbReference>
<protein>
    <recommendedName>
        <fullName evidence="5">DAGKc domain-containing protein</fullName>
    </recommendedName>
</protein>
<dbReference type="GO" id="GO:0006665">
    <property type="term" value="P:sphingolipid metabolic process"/>
    <property type="evidence" value="ECO:0007669"/>
    <property type="project" value="TreeGrafter"/>
</dbReference>
<dbReference type="GO" id="GO:0016020">
    <property type="term" value="C:membrane"/>
    <property type="evidence" value="ECO:0007669"/>
    <property type="project" value="GOC"/>
</dbReference>
<dbReference type="Gene3D" id="2.60.200.40">
    <property type="match status" value="2"/>
</dbReference>
<evidence type="ECO:0000256" key="1">
    <source>
        <dbReference type="ARBA" id="ARBA00022679"/>
    </source>
</evidence>
<evidence type="ECO:0000256" key="4">
    <source>
        <dbReference type="ARBA" id="ARBA00022840"/>
    </source>
</evidence>
<accession>A0AAU9JGP0</accession>
<evidence type="ECO:0000259" key="5">
    <source>
        <dbReference type="PROSITE" id="PS50146"/>
    </source>
</evidence>
<keyword evidence="3" id="KW-0418">Kinase</keyword>
<dbReference type="SMART" id="SM00046">
    <property type="entry name" value="DAGKc"/>
    <property type="match status" value="1"/>
</dbReference>
<dbReference type="InterPro" id="IPR001206">
    <property type="entry name" value="Diacylglycerol_kinase_cat_dom"/>
</dbReference>
<gene>
    <name evidence="6" type="ORF">BSTOLATCC_MIC40824</name>
</gene>
<dbReference type="GO" id="GO:0001727">
    <property type="term" value="F:lipid kinase activity"/>
    <property type="evidence" value="ECO:0007669"/>
    <property type="project" value="TreeGrafter"/>
</dbReference>
<name>A0AAU9JGP0_9CILI</name>
<proteinExistence type="predicted"/>
<dbReference type="InterPro" id="IPR016064">
    <property type="entry name" value="NAD/diacylglycerol_kinase_sf"/>
</dbReference>
<organism evidence="6 7">
    <name type="scientific">Blepharisma stoltei</name>
    <dbReference type="NCBI Taxonomy" id="1481888"/>
    <lineage>
        <taxon>Eukaryota</taxon>
        <taxon>Sar</taxon>
        <taxon>Alveolata</taxon>
        <taxon>Ciliophora</taxon>
        <taxon>Postciliodesmatophora</taxon>
        <taxon>Heterotrichea</taxon>
        <taxon>Heterotrichida</taxon>
        <taxon>Blepharismidae</taxon>
        <taxon>Blepharisma</taxon>
    </lineage>
</organism>
<reference evidence="6" key="1">
    <citation type="submission" date="2021-09" db="EMBL/GenBank/DDBJ databases">
        <authorList>
            <consortium name="AG Swart"/>
            <person name="Singh M."/>
            <person name="Singh A."/>
            <person name="Seah K."/>
            <person name="Emmerich C."/>
        </authorList>
    </citation>
    <scope>NUCLEOTIDE SEQUENCE</scope>
    <source>
        <strain evidence="6">ATCC30299</strain>
    </source>
</reference>
<dbReference type="EMBL" id="CAJZBQ010000040">
    <property type="protein sequence ID" value="CAG9326397.1"/>
    <property type="molecule type" value="Genomic_DNA"/>
</dbReference>
<evidence type="ECO:0000313" key="6">
    <source>
        <dbReference type="EMBL" id="CAG9326397.1"/>
    </source>
</evidence>
<dbReference type="AlphaFoldDB" id="A0AAU9JGP0"/>
<dbReference type="SUPFAM" id="SSF111331">
    <property type="entry name" value="NAD kinase/diacylglycerol kinase-like"/>
    <property type="match status" value="1"/>
</dbReference>
<sequence length="422" mass="47745">MSNKVLPYQSTDVPKLQVDAWTDNQRHHATSITLTKSTISWENLKKGVAFNISNVTGAKPSMTDPTSISIQVYKESNRRFKIFYFWFLTIELAHTWFELIKSYSKGPQENRNIAVILNPISGNKSAWKVWRTKFQPALSYSGINYSLYETTGSNFIENWVKSREVKQFTDIVCMGGDGTMHLLITAIIKHQKDAFESINFGILPTGSRNALAIEVGSKKSIEGIMNIIKGKTFKADLMKVRIESELSFATTAVSWGIVSDISEEAQHYRFLGAFRYTAVGLKKFVQKWKKYSAMVSYEADSGEVLDINSDFTYVMVGNHRVQNISNNEILTPNARINNGMLDLQMMSYGNKWKTVKMFKKAMKSGSHVELGNITSVKTRLVSIEPKSPIVYNVDGEIYYGSSIQIQVMPQMITYLGQTEQAK</sequence>
<dbReference type="Pfam" id="PF00781">
    <property type="entry name" value="DAGK_cat"/>
    <property type="match status" value="1"/>
</dbReference>
<dbReference type="Proteomes" id="UP001162131">
    <property type="component" value="Unassembled WGS sequence"/>
</dbReference>
<keyword evidence="2" id="KW-0547">Nucleotide-binding</keyword>
<dbReference type="InterPro" id="IPR045540">
    <property type="entry name" value="YegS/DAGK_C"/>
</dbReference>
<dbReference type="InterPro" id="IPR017438">
    <property type="entry name" value="ATP-NAD_kinase_N"/>
</dbReference>
<dbReference type="PROSITE" id="PS50146">
    <property type="entry name" value="DAGK"/>
    <property type="match status" value="1"/>
</dbReference>
<evidence type="ECO:0000256" key="3">
    <source>
        <dbReference type="ARBA" id="ARBA00022777"/>
    </source>
</evidence>
<keyword evidence="1" id="KW-0808">Transferase</keyword>
<keyword evidence="4" id="KW-0067">ATP-binding</keyword>
<evidence type="ECO:0000256" key="2">
    <source>
        <dbReference type="ARBA" id="ARBA00022741"/>
    </source>
</evidence>
<feature type="domain" description="DAGKc" evidence="5">
    <location>
        <begin position="108"/>
        <end position="244"/>
    </location>
</feature>
<dbReference type="PANTHER" id="PTHR12358:SF54">
    <property type="entry name" value="SPHINGOSINE KINASE RELATED PROTEIN"/>
    <property type="match status" value="1"/>
</dbReference>
<dbReference type="GO" id="GO:0005524">
    <property type="term" value="F:ATP binding"/>
    <property type="evidence" value="ECO:0007669"/>
    <property type="project" value="UniProtKB-KW"/>
</dbReference>
<keyword evidence="7" id="KW-1185">Reference proteome</keyword>
<dbReference type="Gene3D" id="3.40.50.10330">
    <property type="entry name" value="Probable inorganic polyphosphate/atp-NAD kinase, domain 1"/>
    <property type="match status" value="1"/>
</dbReference>